<keyword evidence="7" id="KW-0813">Transport</keyword>
<evidence type="ECO:0000256" key="3">
    <source>
        <dbReference type="ARBA" id="ARBA00022519"/>
    </source>
</evidence>
<feature type="transmembrane region" description="Helical" evidence="7">
    <location>
        <begin position="62"/>
        <end position="85"/>
    </location>
</feature>
<keyword evidence="10" id="KW-1185">Reference proteome</keyword>
<organism evidence="9 10">
    <name type="scientific">Microbaculum marinum</name>
    <dbReference type="NCBI Taxonomy" id="1764581"/>
    <lineage>
        <taxon>Bacteria</taxon>
        <taxon>Pseudomonadati</taxon>
        <taxon>Pseudomonadota</taxon>
        <taxon>Alphaproteobacteria</taxon>
        <taxon>Hyphomicrobiales</taxon>
        <taxon>Tepidamorphaceae</taxon>
        <taxon>Microbaculum</taxon>
    </lineage>
</organism>
<comment type="caution">
    <text evidence="9">The sequence shown here is derived from an EMBL/GenBank/DDBJ whole genome shotgun (WGS) entry which is preliminary data.</text>
</comment>
<evidence type="ECO:0000256" key="1">
    <source>
        <dbReference type="ARBA" id="ARBA00004429"/>
    </source>
</evidence>
<feature type="transmembrane region" description="Helical" evidence="7">
    <location>
        <begin position="405"/>
        <end position="430"/>
    </location>
</feature>
<evidence type="ECO:0000259" key="8">
    <source>
        <dbReference type="Pfam" id="PF06808"/>
    </source>
</evidence>
<comment type="function">
    <text evidence="7">Part of the tripartite ATP-independent periplasmic (TRAP) transport system.</text>
</comment>
<dbReference type="PANTHER" id="PTHR33362">
    <property type="entry name" value="SIALIC ACID TRAP TRANSPORTER PERMEASE PROTEIN SIAT-RELATED"/>
    <property type="match status" value="1"/>
</dbReference>
<feature type="domain" description="TRAP C4-dicarboxylate transport system permease DctM subunit" evidence="8">
    <location>
        <begin position="11"/>
        <end position="426"/>
    </location>
</feature>
<dbReference type="EMBL" id="JAZHOF010000002">
    <property type="protein sequence ID" value="MEJ8570619.1"/>
    <property type="molecule type" value="Genomic_DNA"/>
</dbReference>
<keyword evidence="2" id="KW-1003">Cell membrane</keyword>
<name>A0AAW9RNS0_9HYPH</name>
<keyword evidence="4 7" id="KW-0812">Transmembrane</keyword>
<keyword evidence="6 7" id="KW-0472">Membrane</keyword>
<evidence type="ECO:0000256" key="7">
    <source>
        <dbReference type="RuleBase" id="RU369079"/>
    </source>
</evidence>
<feature type="transmembrane region" description="Helical" evidence="7">
    <location>
        <begin position="282"/>
        <end position="301"/>
    </location>
</feature>
<dbReference type="AlphaFoldDB" id="A0AAW9RNS0"/>
<dbReference type="Pfam" id="PF06808">
    <property type="entry name" value="DctM"/>
    <property type="match status" value="1"/>
</dbReference>
<evidence type="ECO:0000256" key="4">
    <source>
        <dbReference type="ARBA" id="ARBA00022692"/>
    </source>
</evidence>
<dbReference type="PIRSF" id="PIRSF006066">
    <property type="entry name" value="HI0050"/>
    <property type="match status" value="1"/>
</dbReference>
<dbReference type="InterPro" id="IPR010656">
    <property type="entry name" value="DctM"/>
</dbReference>
<sequence length="434" mass="46209">MDWWIVLIGMFAMLLVLFATGLPIFLSFLVLNLAALFYLTGSFGGVLLIVNSMFDTGTSFSLAAIPLFILLGEILFRSGSINILFNAVDAMIGNIRARLYAVAIVLSTIFGALSGSAMAVAAMMGSSLLPEMRSRGYGRDLSIGALLAGASLAPIIPPSVMAVVLGILAKVSIAALLIAGILPGILLAIAFFLYVAVRGRINPALAPVSDRVALPARERGMLVLRALPFLLIIASILGFILGGIATPTEAAAVGCVTAAIVCTIFSELTWRKMVECLRSTAAITTVITIIMVSSVSFSQVLNMTGATFKLVSAATALDLPAWAMFVLLQILPFVLCMFIDQIALMIMLVPLYGPIVLALGFDPIWFWTIFLINMSIGGITPPFGYTLFALHGVTRDVPLQAIFRAVVPFIGIFILVIVILALFPSIILFLPSFL</sequence>
<feature type="transmembrane region" description="Helical" evidence="7">
    <location>
        <begin position="222"/>
        <end position="244"/>
    </location>
</feature>
<dbReference type="InterPro" id="IPR004681">
    <property type="entry name" value="TRAP_DctM"/>
</dbReference>
<accession>A0AAW9RNS0</accession>
<evidence type="ECO:0000313" key="9">
    <source>
        <dbReference type="EMBL" id="MEJ8570619.1"/>
    </source>
</evidence>
<feature type="transmembrane region" description="Helical" evidence="7">
    <location>
        <begin position="250"/>
        <end position="270"/>
    </location>
</feature>
<gene>
    <name evidence="9" type="ORF">V3328_03995</name>
</gene>
<dbReference type="GO" id="GO:0022857">
    <property type="term" value="F:transmembrane transporter activity"/>
    <property type="evidence" value="ECO:0007669"/>
    <property type="project" value="UniProtKB-UniRule"/>
</dbReference>
<dbReference type="GO" id="GO:0005886">
    <property type="term" value="C:plasma membrane"/>
    <property type="evidence" value="ECO:0007669"/>
    <property type="project" value="UniProtKB-SubCell"/>
</dbReference>
<feature type="transmembrane region" description="Helical" evidence="7">
    <location>
        <begin position="143"/>
        <end position="167"/>
    </location>
</feature>
<evidence type="ECO:0000313" key="10">
    <source>
        <dbReference type="Proteomes" id="UP001378188"/>
    </source>
</evidence>
<feature type="transmembrane region" description="Helical" evidence="7">
    <location>
        <begin position="173"/>
        <end position="197"/>
    </location>
</feature>
<feature type="transmembrane region" description="Helical" evidence="7">
    <location>
        <begin position="364"/>
        <end position="385"/>
    </location>
</feature>
<dbReference type="RefSeq" id="WP_340328367.1">
    <property type="nucleotide sequence ID" value="NZ_JAZHOF010000002.1"/>
</dbReference>
<comment type="subcellular location">
    <subcellularLocation>
        <location evidence="1 7">Cell inner membrane</location>
        <topology evidence="1 7">Multi-pass membrane protein</topology>
    </subcellularLocation>
</comment>
<protein>
    <recommendedName>
        <fullName evidence="7">TRAP transporter large permease protein</fullName>
    </recommendedName>
</protein>
<dbReference type="Proteomes" id="UP001378188">
    <property type="component" value="Unassembled WGS sequence"/>
</dbReference>
<evidence type="ECO:0000256" key="6">
    <source>
        <dbReference type="ARBA" id="ARBA00023136"/>
    </source>
</evidence>
<evidence type="ECO:0000256" key="2">
    <source>
        <dbReference type="ARBA" id="ARBA00022475"/>
    </source>
</evidence>
<proteinExistence type="inferred from homology"/>
<feature type="transmembrane region" description="Helical" evidence="7">
    <location>
        <begin position="29"/>
        <end position="50"/>
    </location>
</feature>
<comment type="similarity">
    <text evidence="7">Belongs to the TRAP transporter large permease family.</text>
</comment>
<dbReference type="PANTHER" id="PTHR33362:SF5">
    <property type="entry name" value="C4-DICARBOXYLATE TRAP TRANSPORTER LARGE PERMEASE PROTEIN DCTM"/>
    <property type="match status" value="1"/>
</dbReference>
<evidence type="ECO:0000256" key="5">
    <source>
        <dbReference type="ARBA" id="ARBA00022989"/>
    </source>
</evidence>
<feature type="transmembrane region" description="Helical" evidence="7">
    <location>
        <begin position="97"/>
        <end position="122"/>
    </location>
</feature>
<reference evidence="9 10" key="1">
    <citation type="submission" date="2024-02" db="EMBL/GenBank/DDBJ databases">
        <title>Genome analysis and characterization of Microbaculum marinisediminis sp. nov., isolated from marine sediment.</title>
        <authorList>
            <person name="Du Z.-J."/>
            <person name="Ye Y.-Q."/>
            <person name="Zhang Z.-R."/>
            <person name="Yuan S.-M."/>
            <person name="Zhang X.-Y."/>
        </authorList>
    </citation>
    <scope>NUCLEOTIDE SEQUENCE [LARGE SCALE GENOMIC DNA]</scope>
    <source>
        <strain evidence="9 10">SDUM1044001</strain>
    </source>
</reference>
<dbReference type="NCBIfam" id="TIGR00786">
    <property type="entry name" value="dctM"/>
    <property type="match status" value="1"/>
</dbReference>
<keyword evidence="5 7" id="KW-1133">Transmembrane helix</keyword>
<comment type="subunit">
    <text evidence="7">The complex comprises the extracytoplasmic solute receptor protein and the two transmembrane proteins.</text>
</comment>
<feature type="transmembrane region" description="Helical" evidence="7">
    <location>
        <begin position="321"/>
        <end position="352"/>
    </location>
</feature>
<keyword evidence="3 7" id="KW-0997">Cell inner membrane</keyword>